<feature type="signal peptide" evidence="1">
    <location>
        <begin position="1"/>
        <end position="24"/>
    </location>
</feature>
<gene>
    <name evidence="2" type="ORF">FISHEDRAFT_75568</name>
</gene>
<dbReference type="EMBL" id="KN882028">
    <property type="protein sequence ID" value="KIY46547.1"/>
    <property type="molecule type" value="Genomic_DNA"/>
</dbReference>
<dbReference type="Proteomes" id="UP000054144">
    <property type="component" value="Unassembled WGS sequence"/>
</dbReference>
<protein>
    <recommendedName>
        <fullName evidence="4">CBM1 domain-containing protein</fullName>
    </recommendedName>
</protein>
<reference evidence="2 3" key="1">
    <citation type="journal article" date="2015" name="Fungal Genet. Biol.">
        <title>Evolution of novel wood decay mechanisms in Agaricales revealed by the genome sequences of Fistulina hepatica and Cylindrobasidium torrendii.</title>
        <authorList>
            <person name="Floudas D."/>
            <person name="Held B.W."/>
            <person name="Riley R."/>
            <person name="Nagy L.G."/>
            <person name="Koehler G."/>
            <person name="Ransdell A.S."/>
            <person name="Younus H."/>
            <person name="Chow J."/>
            <person name="Chiniquy J."/>
            <person name="Lipzen A."/>
            <person name="Tritt A."/>
            <person name="Sun H."/>
            <person name="Haridas S."/>
            <person name="LaButti K."/>
            <person name="Ohm R.A."/>
            <person name="Kues U."/>
            <person name="Blanchette R.A."/>
            <person name="Grigoriev I.V."/>
            <person name="Minto R.E."/>
            <person name="Hibbett D.S."/>
        </authorList>
    </citation>
    <scope>NUCLEOTIDE SEQUENCE [LARGE SCALE GENOMIC DNA]</scope>
    <source>
        <strain evidence="2 3">ATCC 64428</strain>
    </source>
</reference>
<feature type="chain" id="PRO_5002315996" description="CBM1 domain-containing protein" evidence="1">
    <location>
        <begin position="25"/>
        <end position="98"/>
    </location>
</feature>
<sequence length="98" mass="10702">MKFSFSGLSVFCVIIAALTSMSNAVSMQYPKALRDIRRREVSNHQDHLSRRSYVLLNGKCGPGYGICYPGLECRGGKCLHPRTPPPSPPSISVVPPTP</sequence>
<organism evidence="2 3">
    <name type="scientific">Fistulina hepatica ATCC 64428</name>
    <dbReference type="NCBI Taxonomy" id="1128425"/>
    <lineage>
        <taxon>Eukaryota</taxon>
        <taxon>Fungi</taxon>
        <taxon>Dikarya</taxon>
        <taxon>Basidiomycota</taxon>
        <taxon>Agaricomycotina</taxon>
        <taxon>Agaricomycetes</taxon>
        <taxon>Agaricomycetidae</taxon>
        <taxon>Agaricales</taxon>
        <taxon>Fistulinaceae</taxon>
        <taxon>Fistulina</taxon>
    </lineage>
</organism>
<evidence type="ECO:0008006" key="4">
    <source>
        <dbReference type="Google" id="ProtNLM"/>
    </source>
</evidence>
<evidence type="ECO:0000313" key="3">
    <source>
        <dbReference type="Proteomes" id="UP000054144"/>
    </source>
</evidence>
<evidence type="ECO:0000313" key="2">
    <source>
        <dbReference type="EMBL" id="KIY46547.1"/>
    </source>
</evidence>
<accession>A0A0D7A6A3</accession>
<keyword evidence="3" id="KW-1185">Reference proteome</keyword>
<evidence type="ECO:0000256" key="1">
    <source>
        <dbReference type="SAM" id="SignalP"/>
    </source>
</evidence>
<name>A0A0D7A6A3_9AGAR</name>
<keyword evidence="1" id="KW-0732">Signal</keyword>
<proteinExistence type="predicted"/>
<dbReference type="AlphaFoldDB" id="A0A0D7A6A3"/>